<dbReference type="InterPro" id="IPR006059">
    <property type="entry name" value="SBP"/>
</dbReference>
<dbReference type="EMBL" id="JBHDLJ010000004">
    <property type="protein sequence ID" value="MFB0834373.1"/>
    <property type="molecule type" value="Genomic_DNA"/>
</dbReference>
<keyword evidence="2" id="KW-1185">Reference proteome</keyword>
<dbReference type="InterPro" id="IPR006311">
    <property type="entry name" value="TAT_signal"/>
</dbReference>
<dbReference type="Proteomes" id="UP001575652">
    <property type="component" value="Unassembled WGS sequence"/>
</dbReference>
<dbReference type="PROSITE" id="PS51318">
    <property type="entry name" value="TAT"/>
    <property type="match status" value="1"/>
</dbReference>
<protein>
    <submittedName>
        <fullName evidence="1">ABC transporter substrate-binding protein</fullName>
    </submittedName>
</protein>
<reference evidence="1 2" key="1">
    <citation type="submission" date="2024-09" db="EMBL/GenBank/DDBJ databases">
        <authorList>
            <person name="Salinas-Garcia M.A."/>
            <person name="Prieme A."/>
        </authorList>
    </citation>
    <scope>NUCLEOTIDE SEQUENCE [LARGE SCALE GENOMIC DNA]</scope>
    <source>
        <strain evidence="1 2">DSM 21081</strain>
    </source>
</reference>
<dbReference type="PANTHER" id="PTHR43649">
    <property type="entry name" value="ARABINOSE-BINDING PROTEIN-RELATED"/>
    <property type="match status" value="1"/>
</dbReference>
<name>A0ABV4UN63_9MICC</name>
<sequence length="433" mass="47243">MLRRLPPGAPHRPTGSTSRRAFLAGLGGAAALGMVGCGGAASAAPEVRFFQSKPEVIPYFADLLRDFAAENPGIRPIHEIGGSLGGLAGTFVRNDPPDLGCLNYNYEMANFQARGELSDLSDLPQTQAVSTLVQDLVDLYPAFPGRTSVLPYSMMAASVIYNRDLFEKHGVAVPTTYSELIAACKTFEAADVTPVYSTFGDAWTVMQGLVDYSIGGMVDVIDFYRKMREQGADVTPDSPVSFSRVFREPLEKMLEIAAYSNSDAAGRKYGDGNVAFANGGAAMYMQGPWALTELEKLNPDIRVGTFPLPMTEDPADNKVRVNLDLSLWIPEKSDRQEEARALLGFLTRPQVQDAYNAHALGFGVRKDAPPVEDERLLEMQPYVDRGAFYQGASQGIPRTIPFESYSQAIVFGADLENTLRTLDADWARLARRS</sequence>
<dbReference type="Pfam" id="PF01547">
    <property type="entry name" value="SBP_bac_1"/>
    <property type="match status" value="1"/>
</dbReference>
<dbReference type="InterPro" id="IPR050490">
    <property type="entry name" value="Bact_solute-bd_prot1"/>
</dbReference>
<evidence type="ECO:0000313" key="1">
    <source>
        <dbReference type="EMBL" id="MFB0834373.1"/>
    </source>
</evidence>
<comment type="caution">
    <text evidence="1">The sequence shown here is derived from an EMBL/GenBank/DDBJ whole genome shotgun (WGS) entry which is preliminary data.</text>
</comment>
<evidence type="ECO:0000313" key="2">
    <source>
        <dbReference type="Proteomes" id="UP001575652"/>
    </source>
</evidence>
<organism evidence="1 2">
    <name type="scientific">Arthrobacter halodurans</name>
    <dbReference type="NCBI Taxonomy" id="516699"/>
    <lineage>
        <taxon>Bacteria</taxon>
        <taxon>Bacillati</taxon>
        <taxon>Actinomycetota</taxon>
        <taxon>Actinomycetes</taxon>
        <taxon>Micrococcales</taxon>
        <taxon>Micrococcaceae</taxon>
        <taxon>Arthrobacter</taxon>
    </lineage>
</organism>
<dbReference type="SUPFAM" id="SSF53850">
    <property type="entry name" value="Periplasmic binding protein-like II"/>
    <property type="match status" value="1"/>
</dbReference>
<accession>A0ABV4UN63</accession>
<dbReference type="Gene3D" id="3.40.190.10">
    <property type="entry name" value="Periplasmic binding protein-like II"/>
    <property type="match status" value="2"/>
</dbReference>
<proteinExistence type="predicted"/>
<gene>
    <name evidence="1" type="ORF">ACETWP_07220</name>
</gene>
<dbReference type="RefSeq" id="WP_373971540.1">
    <property type="nucleotide sequence ID" value="NZ_JBHDLJ010000004.1"/>
</dbReference>